<dbReference type="Gene3D" id="2.70.98.110">
    <property type="entry name" value="Glycosyl hydrolase family 63, N-terminal domain"/>
    <property type="match status" value="1"/>
</dbReference>
<feature type="domain" description="Glycosyl hydrolase family 63 N-terminal" evidence="3">
    <location>
        <begin position="80"/>
        <end position="126"/>
    </location>
</feature>
<dbReference type="EMBL" id="JABEBT010000011">
    <property type="protein sequence ID" value="KAF7638575.1"/>
    <property type="molecule type" value="Genomic_DNA"/>
</dbReference>
<evidence type="ECO:0000313" key="4">
    <source>
        <dbReference type="EMBL" id="KAF7638575.1"/>
    </source>
</evidence>
<gene>
    <name evidence="4" type="ORF">Mgra_00001953</name>
</gene>
<name>A0A8S9ZZL8_9BILA</name>
<comment type="caution">
    <text evidence="4">The sequence shown here is derived from an EMBL/GenBank/DDBJ whole genome shotgun (WGS) entry which is preliminary data.</text>
</comment>
<evidence type="ECO:0000256" key="1">
    <source>
        <dbReference type="SAM" id="MobiDB-lite"/>
    </source>
</evidence>
<dbReference type="AlphaFoldDB" id="A0A8S9ZZL8"/>
<dbReference type="Proteomes" id="UP000605970">
    <property type="component" value="Unassembled WGS sequence"/>
</dbReference>
<sequence length="167" mass="19874">MTEIRQRRSNKLPSNAVKRQKMASQLPNNGRTKTILLLSILFSVILCIYIRNSFFISKNSFQKSELPLSEIEDIYKETNWGTLRPHLYFGLKTKQILSPLFGLLWYKQPNELYIQSLPLRHWCDHGTYPLRLIQKFNFDPNRDFWLNFLSFEFISIPIHVLSMFCLD</sequence>
<keyword evidence="2" id="KW-0472">Membrane</keyword>
<dbReference type="InterPro" id="IPR031631">
    <property type="entry name" value="Glyco_hydro_63N"/>
</dbReference>
<keyword evidence="2" id="KW-0812">Transmembrane</keyword>
<feature type="transmembrane region" description="Helical" evidence="2">
    <location>
        <begin position="35"/>
        <end position="56"/>
    </location>
</feature>
<keyword evidence="5" id="KW-1185">Reference proteome</keyword>
<evidence type="ECO:0000259" key="3">
    <source>
        <dbReference type="Pfam" id="PF16923"/>
    </source>
</evidence>
<proteinExistence type="predicted"/>
<keyword evidence="2" id="KW-1133">Transmembrane helix</keyword>
<dbReference type="OrthoDB" id="5875916at2759"/>
<evidence type="ECO:0000313" key="5">
    <source>
        <dbReference type="Proteomes" id="UP000605970"/>
    </source>
</evidence>
<accession>A0A8S9ZZL8</accession>
<evidence type="ECO:0000256" key="2">
    <source>
        <dbReference type="SAM" id="Phobius"/>
    </source>
</evidence>
<protein>
    <recommendedName>
        <fullName evidence="3">Glycosyl hydrolase family 63 N-terminal domain-containing protein</fullName>
    </recommendedName>
</protein>
<reference evidence="4" key="1">
    <citation type="journal article" date="2020" name="Ecol. Evol.">
        <title>Genome structure and content of the rice root-knot nematode (Meloidogyne graminicola).</title>
        <authorList>
            <person name="Phan N.T."/>
            <person name="Danchin E.G.J."/>
            <person name="Klopp C."/>
            <person name="Perfus-Barbeoch L."/>
            <person name="Kozlowski D.K."/>
            <person name="Koutsovoulos G.D."/>
            <person name="Lopez-Roques C."/>
            <person name="Bouchez O."/>
            <person name="Zahm M."/>
            <person name="Besnard G."/>
            <person name="Bellafiore S."/>
        </authorList>
    </citation>
    <scope>NUCLEOTIDE SEQUENCE</scope>
    <source>
        <strain evidence="4">VN-18</strain>
    </source>
</reference>
<dbReference type="InterPro" id="IPR038518">
    <property type="entry name" value="Glyco_hydro_63N_sf"/>
</dbReference>
<feature type="transmembrane region" description="Helical" evidence="2">
    <location>
        <begin position="144"/>
        <end position="166"/>
    </location>
</feature>
<dbReference type="Pfam" id="PF16923">
    <property type="entry name" value="Glyco_hydro_63N"/>
    <property type="match status" value="1"/>
</dbReference>
<organism evidence="4 5">
    <name type="scientific">Meloidogyne graminicola</name>
    <dbReference type="NCBI Taxonomy" id="189291"/>
    <lineage>
        <taxon>Eukaryota</taxon>
        <taxon>Metazoa</taxon>
        <taxon>Ecdysozoa</taxon>
        <taxon>Nematoda</taxon>
        <taxon>Chromadorea</taxon>
        <taxon>Rhabditida</taxon>
        <taxon>Tylenchina</taxon>
        <taxon>Tylenchomorpha</taxon>
        <taxon>Tylenchoidea</taxon>
        <taxon>Meloidogynidae</taxon>
        <taxon>Meloidogyninae</taxon>
        <taxon>Meloidogyne</taxon>
    </lineage>
</organism>
<feature type="region of interest" description="Disordered" evidence="1">
    <location>
        <begin position="1"/>
        <end position="24"/>
    </location>
</feature>